<accession>A0ACD3SKF9</accession>
<organism evidence="1 2">
    <name type="scientific">Imbroritus primus</name>
    <dbReference type="NCBI Taxonomy" id="3058603"/>
    <lineage>
        <taxon>Bacteria</taxon>
        <taxon>Pseudomonadati</taxon>
        <taxon>Pseudomonadota</taxon>
        <taxon>Betaproteobacteria</taxon>
        <taxon>Burkholderiales</taxon>
        <taxon>Burkholderiaceae</taxon>
        <taxon>Imbroritus</taxon>
    </lineage>
</organism>
<dbReference type="EMBL" id="AKCV02000026">
    <property type="protein sequence ID" value="TMS56727.1"/>
    <property type="molecule type" value="Genomic_DNA"/>
</dbReference>
<keyword evidence="2" id="KW-1185">Reference proteome</keyword>
<comment type="caution">
    <text evidence="1">The sequence shown here is derived from an EMBL/GenBank/DDBJ whole genome shotgun (WGS) entry which is preliminary data.</text>
</comment>
<evidence type="ECO:0000313" key="1">
    <source>
        <dbReference type="EMBL" id="TMS56727.1"/>
    </source>
</evidence>
<protein>
    <submittedName>
        <fullName evidence="1">Uncharacterized protein</fullName>
    </submittedName>
</protein>
<proteinExistence type="predicted"/>
<dbReference type="Proteomes" id="UP000004277">
    <property type="component" value="Unassembled WGS sequence"/>
</dbReference>
<gene>
    <name evidence="1" type="ORF">MW7_016760</name>
</gene>
<name>A0ACD3SKF9_9BURK</name>
<reference evidence="1" key="1">
    <citation type="submission" date="2019-05" db="EMBL/GenBank/DDBJ databases">
        <title>Revised genome assembly of Burkholderiaceae (previously Ralstonia) sp. PBA.</title>
        <authorList>
            <person name="Gan H.M."/>
        </authorList>
    </citation>
    <scope>NUCLEOTIDE SEQUENCE</scope>
    <source>
        <strain evidence="1">PBA</strain>
    </source>
</reference>
<evidence type="ECO:0000313" key="2">
    <source>
        <dbReference type="Proteomes" id="UP000004277"/>
    </source>
</evidence>
<sequence>MLNEIQHLSDTLGRILLHADQLAADNQRLRAALEEAQADAARMREEREAMTADRELLNAKIEEAQQRIQTILDKLPTAADTRQLDLLQAPTDGGEAPRSGDTA</sequence>